<evidence type="ECO:0000256" key="12">
    <source>
        <dbReference type="ARBA" id="ARBA00023239"/>
    </source>
</evidence>
<evidence type="ECO:0000256" key="9">
    <source>
        <dbReference type="ARBA" id="ARBA00022723"/>
    </source>
</evidence>
<dbReference type="GO" id="GO:0051539">
    <property type="term" value="F:4 iron, 4 sulfur cluster binding"/>
    <property type="evidence" value="ECO:0007669"/>
    <property type="project" value="UniProtKB-KW"/>
</dbReference>
<dbReference type="SUPFAM" id="SSF53732">
    <property type="entry name" value="Aconitase iron-sulfur domain"/>
    <property type="match status" value="1"/>
</dbReference>
<comment type="catalytic activity">
    <reaction evidence="1">
        <text>(2R,3S)-3-isopropylmalate = (2S)-2-isopropylmalate</text>
        <dbReference type="Rhea" id="RHEA:32287"/>
        <dbReference type="ChEBI" id="CHEBI:1178"/>
        <dbReference type="ChEBI" id="CHEBI:35121"/>
        <dbReference type="EC" id="4.2.1.33"/>
    </reaction>
</comment>
<dbReference type="InterPro" id="IPR001030">
    <property type="entry name" value="Acoase/IPM_deHydtase_lsu_aba"/>
</dbReference>
<evidence type="ECO:0000256" key="1">
    <source>
        <dbReference type="ARBA" id="ARBA00000491"/>
    </source>
</evidence>
<dbReference type="UniPathway" id="UPA00048">
    <property type="reaction ID" value="UER00071"/>
</dbReference>
<comment type="catalytic activity">
    <reaction evidence="14">
        <text>citrate = D-threo-isocitrate</text>
        <dbReference type="Rhea" id="RHEA:10336"/>
        <dbReference type="ChEBI" id="CHEBI:15562"/>
        <dbReference type="ChEBI" id="CHEBI:16947"/>
        <dbReference type="EC" id="4.2.1.3"/>
    </reaction>
</comment>
<keyword evidence="9" id="KW-0479">Metal-binding</keyword>
<dbReference type="PROSITE" id="PS00450">
    <property type="entry name" value="ACONITASE_1"/>
    <property type="match status" value="1"/>
</dbReference>
<dbReference type="InterPro" id="IPR033941">
    <property type="entry name" value="IPMI_cat"/>
</dbReference>
<evidence type="ECO:0000256" key="5">
    <source>
        <dbReference type="ARBA" id="ARBA00007185"/>
    </source>
</evidence>
<evidence type="ECO:0000256" key="6">
    <source>
        <dbReference type="ARBA" id="ARBA00022430"/>
    </source>
</evidence>
<gene>
    <name evidence="16" type="ORF">EDD57_12247</name>
</gene>
<dbReference type="PRINTS" id="PR00415">
    <property type="entry name" value="ACONITASE"/>
</dbReference>
<evidence type="ECO:0000256" key="10">
    <source>
        <dbReference type="ARBA" id="ARBA00023004"/>
    </source>
</evidence>
<dbReference type="Gene3D" id="3.30.499.10">
    <property type="entry name" value="Aconitase, domain 3"/>
    <property type="match status" value="2"/>
</dbReference>
<accession>A0A4R2RQU2</accession>
<dbReference type="InterPro" id="IPR018136">
    <property type="entry name" value="Aconitase_4Fe-4S_BS"/>
</dbReference>
<dbReference type="InterPro" id="IPR036008">
    <property type="entry name" value="Aconitase_4Fe-4S_dom"/>
</dbReference>
<dbReference type="InterPro" id="IPR050067">
    <property type="entry name" value="IPM_dehydratase_rel_enz"/>
</dbReference>
<keyword evidence="8" id="KW-0028">Amino-acid biosynthesis</keyword>
<dbReference type="AlphaFoldDB" id="A0A4R2RQU2"/>
<dbReference type="Pfam" id="PF00330">
    <property type="entry name" value="Aconitase"/>
    <property type="match status" value="1"/>
</dbReference>
<evidence type="ECO:0000256" key="14">
    <source>
        <dbReference type="ARBA" id="ARBA00023501"/>
    </source>
</evidence>
<dbReference type="GO" id="GO:0003994">
    <property type="term" value="F:aconitate hydratase activity"/>
    <property type="evidence" value="ECO:0007669"/>
    <property type="project" value="UniProtKB-EC"/>
</dbReference>
<dbReference type="PANTHER" id="PTHR43822">
    <property type="entry name" value="HOMOACONITASE, MITOCHONDRIAL-RELATED"/>
    <property type="match status" value="1"/>
</dbReference>
<evidence type="ECO:0000256" key="7">
    <source>
        <dbReference type="ARBA" id="ARBA00022485"/>
    </source>
</evidence>
<comment type="function">
    <text evidence="3">Catalyzes the isomerization between 2-isopropylmalate and 3-isopropylmalate, via the formation of 2-isopropylmaleate.</text>
</comment>
<evidence type="ECO:0000313" key="16">
    <source>
        <dbReference type="EMBL" id="TCP66542.1"/>
    </source>
</evidence>
<keyword evidence="12" id="KW-0456">Lyase</keyword>
<dbReference type="CDD" id="cd01583">
    <property type="entry name" value="IPMI"/>
    <property type="match status" value="1"/>
</dbReference>
<reference evidence="16 17" key="1">
    <citation type="submission" date="2019-03" db="EMBL/GenBank/DDBJ databases">
        <title>Genomic Encyclopedia of Type Strains, Phase IV (KMG-IV): sequencing the most valuable type-strain genomes for metagenomic binning, comparative biology and taxonomic classification.</title>
        <authorList>
            <person name="Goeker M."/>
        </authorList>
    </citation>
    <scope>NUCLEOTIDE SEQUENCE [LARGE SCALE GENOMIC DNA]</scope>
    <source>
        <strain evidence="16 17">DSM 46831</strain>
    </source>
</reference>
<keyword evidence="7" id="KW-0004">4Fe-4S</keyword>
<organism evidence="16 17">
    <name type="scientific">Baia soyae</name>
    <dbReference type="NCBI Taxonomy" id="1544746"/>
    <lineage>
        <taxon>Bacteria</taxon>
        <taxon>Bacillati</taxon>
        <taxon>Bacillota</taxon>
        <taxon>Bacilli</taxon>
        <taxon>Bacillales</taxon>
        <taxon>Thermoactinomycetaceae</taxon>
        <taxon>Baia</taxon>
    </lineage>
</organism>
<dbReference type="EMBL" id="SLXV01000022">
    <property type="protein sequence ID" value="TCP66542.1"/>
    <property type="molecule type" value="Genomic_DNA"/>
</dbReference>
<dbReference type="PANTHER" id="PTHR43822:SF9">
    <property type="entry name" value="3-ISOPROPYLMALATE DEHYDRATASE"/>
    <property type="match status" value="1"/>
</dbReference>
<evidence type="ECO:0000313" key="17">
    <source>
        <dbReference type="Proteomes" id="UP000294746"/>
    </source>
</evidence>
<dbReference type="InterPro" id="IPR004430">
    <property type="entry name" value="3-IsopropMal_deHydase_lsu"/>
</dbReference>
<keyword evidence="13" id="KW-0100">Branched-chain amino acid biosynthesis</keyword>
<evidence type="ECO:0000256" key="13">
    <source>
        <dbReference type="ARBA" id="ARBA00023304"/>
    </source>
</evidence>
<comment type="pathway">
    <text evidence="4">Amino-acid biosynthesis; L-leucine biosynthesis; L-leucine from 3-methyl-2-oxobutanoate: step 2/4.</text>
</comment>
<evidence type="ECO:0000256" key="4">
    <source>
        <dbReference type="ARBA" id="ARBA00004729"/>
    </source>
</evidence>
<dbReference type="InterPro" id="IPR015931">
    <property type="entry name" value="Acnase/IPM_dHydase_lsu_aba_1/3"/>
</dbReference>
<sequence>MLAKTLFHKIWDSHCVKQIGDTEDLIYIDMHLLHEINTPQAFDRLRETNRTVRRPDLTIATEDHNTPTRSVATLESDEVRRRQVDLLRRNCSEFDIPLFQLGEPGQGITHVIAPEQGLVLPGTTLVCCDSHTTTHGAFAALAFGIGTSQVEHVLATQTLRFQKFKSMRVTVENHLPEHVSSKDLALSIIRHLGTGGGIGHVIEYAGSAIQSLSMEARMTLCNMSVEAGASAGIIGVDETTIDYLRKVYKSNGQSLAEEEIDRWRTYVSDSDAIFDQEIVIDGATIQESVTWGTNPSQTIGFHERIPSCADYDDPSQKQAAKRALEYMNLQPGQSLYDVSINKVFVGSCTNGRIEDLRIVAGILDGRSVHPDVHMVIVPGSTQVRDLAIREGLDEVFQKAGADFRHLPGCSMCCGLNEDSMRKGQRSVSTSNRNYEGRQGTEAMTHIASPSIAAASAITGRISRVSDL</sequence>
<evidence type="ECO:0000256" key="11">
    <source>
        <dbReference type="ARBA" id="ARBA00023014"/>
    </source>
</evidence>
<evidence type="ECO:0000259" key="15">
    <source>
        <dbReference type="Pfam" id="PF00330"/>
    </source>
</evidence>
<comment type="cofactor">
    <cofactor evidence="2">
        <name>[4Fe-4S] cluster</name>
        <dbReference type="ChEBI" id="CHEBI:49883"/>
    </cofactor>
</comment>
<feature type="domain" description="Aconitase/3-isopropylmalate dehydratase large subunit alpha/beta/alpha" evidence="15">
    <location>
        <begin position="9"/>
        <end position="459"/>
    </location>
</feature>
<keyword evidence="6" id="KW-0432">Leucine biosynthesis</keyword>
<keyword evidence="10" id="KW-0408">Iron</keyword>
<dbReference type="GO" id="GO:0003861">
    <property type="term" value="F:3-isopropylmalate dehydratase activity"/>
    <property type="evidence" value="ECO:0007669"/>
    <property type="project" value="UniProtKB-EC"/>
</dbReference>
<evidence type="ECO:0000256" key="2">
    <source>
        <dbReference type="ARBA" id="ARBA00001966"/>
    </source>
</evidence>
<dbReference type="NCBIfam" id="NF004016">
    <property type="entry name" value="PRK05478.1"/>
    <property type="match status" value="1"/>
</dbReference>
<dbReference type="Proteomes" id="UP000294746">
    <property type="component" value="Unassembled WGS sequence"/>
</dbReference>
<name>A0A4R2RQU2_9BACL</name>
<dbReference type="NCBIfam" id="NF009116">
    <property type="entry name" value="PRK12466.1"/>
    <property type="match status" value="1"/>
</dbReference>
<dbReference type="GO" id="GO:0046872">
    <property type="term" value="F:metal ion binding"/>
    <property type="evidence" value="ECO:0007669"/>
    <property type="project" value="UniProtKB-KW"/>
</dbReference>
<comment type="caution">
    <text evidence="16">The sequence shown here is derived from an EMBL/GenBank/DDBJ whole genome shotgun (WGS) entry which is preliminary data.</text>
</comment>
<evidence type="ECO:0000256" key="3">
    <source>
        <dbReference type="ARBA" id="ARBA00002695"/>
    </source>
</evidence>
<evidence type="ECO:0000256" key="8">
    <source>
        <dbReference type="ARBA" id="ARBA00022605"/>
    </source>
</evidence>
<proteinExistence type="inferred from homology"/>
<dbReference type="NCBIfam" id="TIGR00170">
    <property type="entry name" value="leuC"/>
    <property type="match status" value="1"/>
</dbReference>
<keyword evidence="17" id="KW-1185">Reference proteome</keyword>
<dbReference type="GO" id="GO:0009098">
    <property type="term" value="P:L-leucine biosynthetic process"/>
    <property type="evidence" value="ECO:0007669"/>
    <property type="project" value="UniProtKB-UniPathway"/>
</dbReference>
<comment type="similarity">
    <text evidence="5">Belongs to the aconitase/IPM isomerase family.</text>
</comment>
<protein>
    <submittedName>
        <fullName evidence="16">3-isopropylmalate dehydratase large subunit</fullName>
    </submittedName>
</protein>
<keyword evidence="11" id="KW-0411">Iron-sulfur</keyword>